<feature type="transmembrane region" description="Helical" evidence="1">
    <location>
        <begin position="41"/>
        <end position="59"/>
    </location>
</feature>
<feature type="transmembrane region" description="Helical" evidence="1">
    <location>
        <begin position="16"/>
        <end position="35"/>
    </location>
</feature>
<evidence type="ECO:0000313" key="3">
    <source>
        <dbReference type="Proteomes" id="UP000516052"/>
    </source>
</evidence>
<dbReference type="Proteomes" id="UP000516052">
    <property type="component" value="Chromosome"/>
</dbReference>
<feature type="transmembrane region" description="Helical" evidence="1">
    <location>
        <begin position="118"/>
        <end position="145"/>
    </location>
</feature>
<accession>A0A7H0ITT3</accession>
<reference evidence="2 3" key="1">
    <citation type="submission" date="2020-08" db="EMBL/GenBank/DDBJ databases">
        <title>A novel species.</title>
        <authorList>
            <person name="Gao J."/>
        </authorList>
    </citation>
    <scope>NUCLEOTIDE SEQUENCE [LARGE SCALE GENOMIC DNA]</scope>
    <source>
        <strain evidence="2 3">CRXT-G-22</strain>
    </source>
</reference>
<keyword evidence="1" id="KW-0812">Transmembrane</keyword>
<dbReference type="AlphaFoldDB" id="A0A7H0ITT3"/>
<evidence type="ECO:0000313" key="2">
    <source>
        <dbReference type="EMBL" id="QNP76199.1"/>
    </source>
</evidence>
<gene>
    <name evidence="2" type="ORF">IAG44_41525</name>
</gene>
<name>A0A7H0ITT3_9ACTN</name>
<protein>
    <submittedName>
        <fullName evidence="2">Uncharacterized protein</fullName>
    </submittedName>
</protein>
<organism evidence="2 3">
    <name type="scientific">Streptomyces roseirectus</name>
    <dbReference type="NCBI Taxonomy" id="2768066"/>
    <lineage>
        <taxon>Bacteria</taxon>
        <taxon>Bacillati</taxon>
        <taxon>Actinomycetota</taxon>
        <taxon>Actinomycetes</taxon>
        <taxon>Kitasatosporales</taxon>
        <taxon>Streptomycetaceae</taxon>
        <taxon>Streptomyces</taxon>
    </lineage>
</organism>
<keyword evidence="1" id="KW-1133">Transmembrane helix</keyword>
<sequence length="186" mass="18838">MRSVTVDAGAREGRGVLYRWPSVLGLVAAGLQFAAGVERESVAITLCVAALCYLGAAAWGRPWIAWAGIAGGSVVVVVSEVAGLVWWGGVGGAAGALVVVGVVTGASRPVLTAQTVALLGYGSLAVTALFLAPRLGLALAGLALMAHAAWDLRHYLRDEVVPRSLAEFCVLLDVPLGIGAVVVAVA</sequence>
<evidence type="ECO:0000256" key="1">
    <source>
        <dbReference type="SAM" id="Phobius"/>
    </source>
</evidence>
<proteinExistence type="predicted"/>
<feature type="transmembrane region" description="Helical" evidence="1">
    <location>
        <begin position="165"/>
        <end position="185"/>
    </location>
</feature>
<keyword evidence="3" id="KW-1185">Reference proteome</keyword>
<dbReference type="EMBL" id="CP060828">
    <property type="protein sequence ID" value="QNP76199.1"/>
    <property type="molecule type" value="Genomic_DNA"/>
</dbReference>
<keyword evidence="1" id="KW-0472">Membrane</keyword>
<dbReference type="KEGG" id="sroi:IAG44_41525"/>